<proteinExistence type="inferred from homology"/>
<dbReference type="InterPro" id="IPR006311">
    <property type="entry name" value="TAT_signal"/>
</dbReference>
<dbReference type="InterPro" id="IPR001765">
    <property type="entry name" value="Carbonic_anhydrase"/>
</dbReference>
<organism evidence="3 4">
    <name type="scientific">Novosphingobium pentaromativorans</name>
    <dbReference type="NCBI Taxonomy" id="205844"/>
    <lineage>
        <taxon>Bacteria</taxon>
        <taxon>Pseudomonadati</taxon>
        <taxon>Pseudomonadota</taxon>
        <taxon>Alphaproteobacteria</taxon>
        <taxon>Sphingomonadales</taxon>
        <taxon>Sphingomonadaceae</taxon>
        <taxon>Novosphingobium</taxon>
    </lineage>
</organism>
<dbReference type="PROSITE" id="PS51318">
    <property type="entry name" value="TAT"/>
    <property type="match status" value="1"/>
</dbReference>
<dbReference type="CDD" id="cd03378">
    <property type="entry name" value="beta_CA_cladeC"/>
    <property type="match status" value="1"/>
</dbReference>
<feature type="binding site" evidence="2">
    <location>
        <position position="109"/>
    </location>
    <ligand>
        <name>Zn(2+)</name>
        <dbReference type="ChEBI" id="CHEBI:29105"/>
    </ligand>
</feature>
<protein>
    <submittedName>
        <fullName evidence="3">Carbonic anhydrase</fullName>
    </submittedName>
</protein>
<feature type="binding site" evidence="2">
    <location>
        <position position="160"/>
    </location>
    <ligand>
        <name>Zn(2+)</name>
        <dbReference type="ChEBI" id="CHEBI:29105"/>
    </ligand>
</feature>
<dbReference type="Gene3D" id="3.40.1050.10">
    <property type="entry name" value="Carbonic anhydrase"/>
    <property type="match status" value="1"/>
</dbReference>
<dbReference type="GO" id="GO:0004089">
    <property type="term" value="F:carbonate dehydratase activity"/>
    <property type="evidence" value="ECO:0007669"/>
    <property type="project" value="InterPro"/>
</dbReference>
<dbReference type="InterPro" id="IPR036874">
    <property type="entry name" value="Carbonic_anhydrase_sf"/>
</dbReference>
<dbReference type="SUPFAM" id="SSF53056">
    <property type="entry name" value="beta-carbonic anhydrase, cab"/>
    <property type="match status" value="1"/>
</dbReference>
<evidence type="ECO:0000256" key="1">
    <source>
        <dbReference type="ARBA" id="ARBA00006217"/>
    </source>
</evidence>
<evidence type="ECO:0000256" key="2">
    <source>
        <dbReference type="PIRSR" id="PIRSR601765-1"/>
    </source>
</evidence>
<comment type="similarity">
    <text evidence="1">Belongs to the beta-class carbonic anhydrase family.</text>
</comment>
<dbReference type="Pfam" id="PF00484">
    <property type="entry name" value="Pro_CA"/>
    <property type="match status" value="1"/>
</dbReference>
<feature type="binding site" evidence="2">
    <location>
        <position position="163"/>
    </location>
    <ligand>
        <name>Zn(2+)</name>
        <dbReference type="ChEBI" id="CHEBI:29105"/>
    </ligand>
</feature>
<sequence>MSSNQSVTENPAKCCKTSRRELLETLAATGAVAAIGLGATAPALAAAAAAPEAGPDSTLTPEQALKEVMDGNARFVAGAPTAHLKDLAIIKARAAEGQWPVVGVLSCADSRVPVEMVFDEPIGRLFVTRVAGNITTPEIIASLEYGVAVLGIKAVVVMGHSSCGAVKAAIENPEVPGQISALFPALLPAVYMSASSDPMVVTRQNAVIQAATLINSSPVVEAKVKAGELKVVPAVYDVATGRVEMLPIPPAMRVGK</sequence>
<comment type="caution">
    <text evidence="3">The sequence shown here is derived from an EMBL/GenBank/DDBJ whole genome shotgun (WGS) entry which is preliminary data.</text>
</comment>
<evidence type="ECO:0000313" key="3">
    <source>
        <dbReference type="EMBL" id="PZQ56129.1"/>
    </source>
</evidence>
<evidence type="ECO:0000313" key="4">
    <source>
        <dbReference type="Proteomes" id="UP000249082"/>
    </source>
</evidence>
<feature type="binding site" evidence="2">
    <location>
        <position position="107"/>
    </location>
    <ligand>
        <name>Zn(2+)</name>
        <dbReference type="ChEBI" id="CHEBI:29105"/>
    </ligand>
</feature>
<dbReference type="EMBL" id="QFPX01000004">
    <property type="protein sequence ID" value="PZQ56129.1"/>
    <property type="molecule type" value="Genomic_DNA"/>
</dbReference>
<dbReference type="SMART" id="SM00947">
    <property type="entry name" value="Pro_CA"/>
    <property type="match status" value="1"/>
</dbReference>
<accession>A0A2W5NVZ7</accession>
<dbReference type="Proteomes" id="UP000249082">
    <property type="component" value="Unassembled WGS sequence"/>
</dbReference>
<dbReference type="AlphaFoldDB" id="A0A2W5NVZ7"/>
<gene>
    <name evidence="3" type="ORF">DI555_05690</name>
</gene>
<comment type="cofactor">
    <cofactor evidence="2">
        <name>Zn(2+)</name>
        <dbReference type="ChEBI" id="CHEBI:29105"/>
    </cofactor>
    <text evidence="2">Binds 1 zinc ion per subunit.</text>
</comment>
<dbReference type="PANTHER" id="PTHR11002:SF79">
    <property type="entry name" value="CARBONIC ANHYDRASE 2"/>
    <property type="match status" value="1"/>
</dbReference>
<dbReference type="PANTHER" id="PTHR11002">
    <property type="entry name" value="CARBONIC ANHYDRASE"/>
    <property type="match status" value="1"/>
</dbReference>
<name>A0A2W5NVZ7_9SPHN</name>
<dbReference type="GO" id="GO:0008270">
    <property type="term" value="F:zinc ion binding"/>
    <property type="evidence" value="ECO:0007669"/>
    <property type="project" value="InterPro"/>
</dbReference>
<reference evidence="3 4" key="1">
    <citation type="submission" date="2017-08" db="EMBL/GenBank/DDBJ databases">
        <title>Infants hospitalized years apart are colonized by the same room-sourced microbial strains.</title>
        <authorList>
            <person name="Brooks B."/>
            <person name="Olm M.R."/>
            <person name="Firek B.A."/>
            <person name="Baker R."/>
            <person name="Thomas B.C."/>
            <person name="Morowitz M.J."/>
            <person name="Banfield J.F."/>
        </authorList>
    </citation>
    <scope>NUCLEOTIDE SEQUENCE [LARGE SCALE GENOMIC DNA]</scope>
    <source>
        <strain evidence="3">S2_005_002_R2_33</strain>
    </source>
</reference>
<keyword evidence="2" id="KW-0862">Zinc</keyword>
<keyword evidence="2" id="KW-0479">Metal-binding</keyword>